<sequence>MLNRISSTSGTTLPLTLGLVQLNKDSSKTPSSRMLTGRTLHLSCLFLRPARLSALQCHPSSPSPFSSFLLVPSPHLESWELPHLIWWGSHRNTTHNGVTTCNNRYIAPLQTEARTFMKTKPINHEPIGLHQILLGLSPGEEIGLAVGGRNGSMRASKATLAARLSKVSGERARRSESRSNAVARALSRASPTAAPLSSPRRFMRSSLRRQGRTLWMDNYYNSPILARLLKINYHTDCIGTLRINRKNVSQRMREKKLKKGEVFGEHSSPISELKWSDKKIVSMISTYHGAEMKTDTKEKKIKMKPISVIDYNKFMGGVDLKDQLLQSYLIERKRNTKWYMEVAEYGSAKFHGDLTGQHRKNS</sequence>
<feature type="region of interest" description="Disordered" evidence="1">
    <location>
        <begin position="171"/>
        <end position="199"/>
    </location>
</feature>
<dbReference type="Pfam" id="PF13843">
    <property type="entry name" value="DDE_Tnp_1_7"/>
    <property type="match status" value="1"/>
</dbReference>
<evidence type="ECO:0000313" key="4">
    <source>
        <dbReference type="Proteomes" id="UP000792457"/>
    </source>
</evidence>
<reference evidence="3" key="1">
    <citation type="submission" date="2013-04" db="EMBL/GenBank/DDBJ databases">
        <authorList>
            <person name="Qu J."/>
            <person name="Murali S.C."/>
            <person name="Bandaranaike D."/>
            <person name="Bellair M."/>
            <person name="Blankenburg K."/>
            <person name="Chao H."/>
            <person name="Dinh H."/>
            <person name="Doddapaneni H."/>
            <person name="Downs B."/>
            <person name="Dugan-Rocha S."/>
            <person name="Elkadiri S."/>
            <person name="Gnanaolivu R.D."/>
            <person name="Hernandez B."/>
            <person name="Javaid M."/>
            <person name="Jayaseelan J.C."/>
            <person name="Lee S."/>
            <person name="Li M."/>
            <person name="Ming W."/>
            <person name="Munidasa M."/>
            <person name="Muniz J."/>
            <person name="Nguyen L."/>
            <person name="Ongeri F."/>
            <person name="Osuji N."/>
            <person name="Pu L.-L."/>
            <person name="Puazo M."/>
            <person name="Qu C."/>
            <person name="Quiroz J."/>
            <person name="Raj R."/>
            <person name="Weissenberger G."/>
            <person name="Xin Y."/>
            <person name="Zou X."/>
            <person name="Han Y."/>
            <person name="Richards S."/>
            <person name="Worley K."/>
            <person name="Muzny D."/>
            <person name="Gibbs R."/>
        </authorList>
    </citation>
    <scope>NUCLEOTIDE SEQUENCE</scope>
    <source>
        <strain evidence="3">Sampled in the wild</strain>
    </source>
</reference>
<comment type="caution">
    <text evidence="3">The sequence shown here is derived from an EMBL/GenBank/DDBJ whole genome shotgun (WGS) entry which is preliminary data.</text>
</comment>
<organism evidence="3 4">
    <name type="scientific">Ladona fulva</name>
    <name type="common">Scarce chaser dragonfly</name>
    <name type="synonym">Libellula fulva</name>
    <dbReference type="NCBI Taxonomy" id="123851"/>
    <lineage>
        <taxon>Eukaryota</taxon>
        <taxon>Metazoa</taxon>
        <taxon>Ecdysozoa</taxon>
        <taxon>Arthropoda</taxon>
        <taxon>Hexapoda</taxon>
        <taxon>Insecta</taxon>
        <taxon>Pterygota</taxon>
        <taxon>Palaeoptera</taxon>
        <taxon>Odonata</taxon>
        <taxon>Epiprocta</taxon>
        <taxon>Anisoptera</taxon>
        <taxon>Libelluloidea</taxon>
        <taxon>Libellulidae</taxon>
        <taxon>Ladona</taxon>
    </lineage>
</organism>
<keyword evidence="4" id="KW-1185">Reference proteome</keyword>
<accession>A0A8K0KT91</accession>
<gene>
    <name evidence="3" type="ORF">J437_LFUL018890</name>
</gene>
<reference evidence="3" key="2">
    <citation type="submission" date="2017-10" db="EMBL/GenBank/DDBJ databases">
        <title>Ladona fulva Genome sequencing and assembly.</title>
        <authorList>
            <person name="Murali S."/>
            <person name="Richards S."/>
            <person name="Bandaranaike D."/>
            <person name="Bellair M."/>
            <person name="Blankenburg K."/>
            <person name="Chao H."/>
            <person name="Dinh H."/>
            <person name="Doddapaneni H."/>
            <person name="Dugan-Rocha S."/>
            <person name="Elkadiri S."/>
            <person name="Gnanaolivu R."/>
            <person name="Hernandez B."/>
            <person name="Skinner E."/>
            <person name="Javaid M."/>
            <person name="Lee S."/>
            <person name="Li M."/>
            <person name="Ming W."/>
            <person name="Munidasa M."/>
            <person name="Muniz J."/>
            <person name="Nguyen L."/>
            <person name="Hughes D."/>
            <person name="Osuji N."/>
            <person name="Pu L.-L."/>
            <person name="Puazo M."/>
            <person name="Qu C."/>
            <person name="Quiroz J."/>
            <person name="Raj R."/>
            <person name="Weissenberger G."/>
            <person name="Xin Y."/>
            <person name="Zou X."/>
            <person name="Han Y."/>
            <person name="Worley K."/>
            <person name="Muzny D."/>
            <person name="Gibbs R."/>
        </authorList>
    </citation>
    <scope>NUCLEOTIDE SEQUENCE</scope>
    <source>
        <strain evidence="3">Sampled in the wild</strain>
    </source>
</reference>
<dbReference type="Proteomes" id="UP000792457">
    <property type="component" value="Unassembled WGS sequence"/>
</dbReference>
<evidence type="ECO:0000259" key="2">
    <source>
        <dbReference type="Pfam" id="PF13843"/>
    </source>
</evidence>
<dbReference type="AlphaFoldDB" id="A0A8K0KT91"/>
<dbReference type="InterPro" id="IPR029526">
    <property type="entry name" value="PGBD"/>
</dbReference>
<dbReference type="PANTHER" id="PTHR46599:SF3">
    <property type="entry name" value="PIGGYBAC TRANSPOSABLE ELEMENT-DERIVED PROTEIN 4"/>
    <property type="match status" value="1"/>
</dbReference>
<evidence type="ECO:0000313" key="3">
    <source>
        <dbReference type="EMBL" id="KAG8239411.1"/>
    </source>
</evidence>
<dbReference type="EMBL" id="KZ309632">
    <property type="protein sequence ID" value="KAG8239411.1"/>
    <property type="molecule type" value="Genomic_DNA"/>
</dbReference>
<dbReference type="OrthoDB" id="75807at2759"/>
<proteinExistence type="predicted"/>
<name>A0A8K0KT91_LADFU</name>
<protein>
    <recommendedName>
        <fullName evidence="2">PiggyBac transposable element-derived protein domain-containing protein</fullName>
    </recommendedName>
</protein>
<dbReference type="PANTHER" id="PTHR46599">
    <property type="entry name" value="PIGGYBAC TRANSPOSABLE ELEMENT-DERIVED PROTEIN 4"/>
    <property type="match status" value="1"/>
</dbReference>
<feature type="domain" description="PiggyBac transposable element-derived protein" evidence="2">
    <location>
        <begin position="205"/>
        <end position="343"/>
    </location>
</feature>
<evidence type="ECO:0000256" key="1">
    <source>
        <dbReference type="SAM" id="MobiDB-lite"/>
    </source>
</evidence>